<reference evidence="2" key="1">
    <citation type="journal article" date="2023" name="Mol. Phylogenet. Evol.">
        <title>Genome-scale phylogeny and comparative genomics of the fungal order Sordariales.</title>
        <authorList>
            <person name="Hensen N."/>
            <person name="Bonometti L."/>
            <person name="Westerberg I."/>
            <person name="Brannstrom I.O."/>
            <person name="Guillou S."/>
            <person name="Cros-Aarteil S."/>
            <person name="Calhoun S."/>
            <person name="Haridas S."/>
            <person name="Kuo A."/>
            <person name="Mondo S."/>
            <person name="Pangilinan J."/>
            <person name="Riley R."/>
            <person name="LaButti K."/>
            <person name="Andreopoulos B."/>
            <person name="Lipzen A."/>
            <person name="Chen C."/>
            <person name="Yan M."/>
            <person name="Daum C."/>
            <person name="Ng V."/>
            <person name="Clum A."/>
            <person name="Steindorff A."/>
            <person name="Ohm R.A."/>
            <person name="Martin F."/>
            <person name="Silar P."/>
            <person name="Natvig D.O."/>
            <person name="Lalanne C."/>
            <person name="Gautier V."/>
            <person name="Ament-Velasquez S.L."/>
            <person name="Kruys A."/>
            <person name="Hutchinson M.I."/>
            <person name="Powell A.J."/>
            <person name="Barry K."/>
            <person name="Miller A.N."/>
            <person name="Grigoriev I.V."/>
            <person name="Debuchy R."/>
            <person name="Gladieux P."/>
            <person name="Hiltunen Thoren M."/>
            <person name="Johannesson H."/>
        </authorList>
    </citation>
    <scope>NUCLEOTIDE SEQUENCE</scope>
    <source>
        <strain evidence="2">FGSC 1904</strain>
    </source>
</reference>
<feature type="compositionally biased region" description="Polar residues" evidence="1">
    <location>
        <begin position="101"/>
        <end position="122"/>
    </location>
</feature>
<feature type="compositionally biased region" description="Polar residues" evidence="1">
    <location>
        <begin position="69"/>
        <end position="80"/>
    </location>
</feature>
<dbReference type="EMBL" id="JAUTDP010000015">
    <property type="protein sequence ID" value="KAK3388577.1"/>
    <property type="molecule type" value="Genomic_DNA"/>
</dbReference>
<name>A0AAE0NVM7_SORBR</name>
<feature type="region of interest" description="Disordered" evidence="1">
    <location>
        <begin position="273"/>
        <end position="305"/>
    </location>
</feature>
<reference evidence="2" key="2">
    <citation type="submission" date="2023-07" db="EMBL/GenBank/DDBJ databases">
        <authorList>
            <consortium name="Lawrence Berkeley National Laboratory"/>
            <person name="Haridas S."/>
            <person name="Hensen N."/>
            <person name="Bonometti L."/>
            <person name="Westerberg I."/>
            <person name="Brannstrom I.O."/>
            <person name="Guillou S."/>
            <person name="Cros-Aarteil S."/>
            <person name="Calhoun S."/>
            <person name="Kuo A."/>
            <person name="Mondo S."/>
            <person name="Pangilinan J."/>
            <person name="Riley R."/>
            <person name="LaButti K."/>
            <person name="Andreopoulos B."/>
            <person name="Lipzen A."/>
            <person name="Chen C."/>
            <person name="Yanf M."/>
            <person name="Daum C."/>
            <person name="Ng V."/>
            <person name="Clum A."/>
            <person name="Steindorff A."/>
            <person name="Ohm R."/>
            <person name="Martin F."/>
            <person name="Silar P."/>
            <person name="Natvig D."/>
            <person name="Lalanne C."/>
            <person name="Gautier V."/>
            <person name="Ament-velasquez S.L."/>
            <person name="Kruys A."/>
            <person name="Hutchinson M.I."/>
            <person name="Powell A.J."/>
            <person name="Barry K."/>
            <person name="Miller A.N."/>
            <person name="Grigoriev I.V."/>
            <person name="Debuchy R."/>
            <person name="Gladieux P."/>
            <person name="Thoren M.H."/>
            <person name="Johannesson H."/>
        </authorList>
    </citation>
    <scope>NUCLEOTIDE SEQUENCE</scope>
    <source>
        <strain evidence="2">FGSC 1904</strain>
    </source>
</reference>
<sequence length="305" mass="33619">MDPARNITQRMEDLAINPNAHGVARPHPTAMESTQCITQEMEDMTLGPAVRAITQSPATASSHVPSVFSQHQPQSISSFATTTTSGTTGGNTYGTTPTGLDFSNPTASSSGGLSNFDGSSASRPVPPTFSHHPLRRIAGDNNNRISKPSSHSYSSVHERHHRDRRQQLISAPISSASTSAHIAQIKWLPTATLDIFEGEEDADAKEVNRRQKADFLMSRFRRSQAAREKSIAKKRAEVARREKLFEHWNTVMSMSPSLKETLDKWRRGTDIRVYGGETEDEEDVQGPEHTMPSMEESTGDDMMTD</sequence>
<gene>
    <name evidence="2" type="ORF">B0T20DRAFT_490620</name>
</gene>
<keyword evidence="3" id="KW-1185">Reference proteome</keyword>
<accession>A0AAE0NVM7</accession>
<evidence type="ECO:0000313" key="3">
    <source>
        <dbReference type="Proteomes" id="UP001281003"/>
    </source>
</evidence>
<organism evidence="2 3">
    <name type="scientific">Sordaria brevicollis</name>
    <dbReference type="NCBI Taxonomy" id="83679"/>
    <lineage>
        <taxon>Eukaryota</taxon>
        <taxon>Fungi</taxon>
        <taxon>Dikarya</taxon>
        <taxon>Ascomycota</taxon>
        <taxon>Pezizomycotina</taxon>
        <taxon>Sordariomycetes</taxon>
        <taxon>Sordariomycetidae</taxon>
        <taxon>Sordariales</taxon>
        <taxon>Sordariaceae</taxon>
        <taxon>Sordaria</taxon>
    </lineage>
</organism>
<proteinExistence type="predicted"/>
<evidence type="ECO:0000256" key="1">
    <source>
        <dbReference type="SAM" id="MobiDB-lite"/>
    </source>
</evidence>
<dbReference type="Proteomes" id="UP001281003">
    <property type="component" value="Unassembled WGS sequence"/>
</dbReference>
<comment type="caution">
    <text evidence="2">The sequence shown here is derived from an EMBL/GenBank/DDBJ whole genome shotgun (WGS) entry which is preliminary data.</text>
</comment>
<feature type="region of interest" description="Disordered" evidence="1">
    <location>
        <begin position="69"/>
        <end position="163"/>
    </location>
</feature>
<feature type="compositionally biased region" description="Low complexity" evidence="1">
    <location>
        <begin position="146"/>
        <end position="155"/>
    </location>
</feature>
<protein>
    <submittedName>
        <fullName evidence="2">Uncharacterized protein</fullName>
    </submittedName>
</protein>
<evidence type="ECO:0000313" key="2">
    <source>
        <dbReference type="EMBL" id="KAK3388577.1"/>
    </source>
</evidence>
<dbReference type="AlphaFoldDB" id="A0AAE0NVM7"/>